<dbReference type="GO" id="GO:0019432">
    <property type="term" value="P:triglyceride biosynthetic process"/>
    <property type="evidence" value="ECO:0007669"/>
    <property type="project" value="TreeGrafter"/>
</dbReference>
<dbReference type="GO" id="GO:0004144">
    <property type="term" value="F:diacylglycerol O-acyltransferase activity"/>
    <property type="evidence" value="ECO:0007669"/>
    <property type="project" value="TreeGrafter"/>
</dbReference>
<dbReference type="InterPro" id="IPR014371">
    <property type="entry name" value="Oat_ACAT_DAG_ARE"/>
</dbReference>
<dbReference type="InterPro" id="IPR004299">
    <property type="entry name" value="MBOAT_fam"/>
</dbReference>
<feature type="transmembrane region" description="Helical" evidence="14">
    <location>
        <begin position="442"/>
        <end position="464"/>
    </location>
</feature>
<evidence type="ECO:0000256" key="3">
    <source>
        <dbReference type="ARBA" id="ARBA00009010"/>
    </source>
</evidence>
<feature type="transmembrane region" description="Helical" evidence="14">
    <location>
        <begin position="182"/>
        <end position="204"/>
    </location>
</feature>
<evidence type="ECO:0000313" key="16">
    <source>
        <dbReference type="Proteomes" id="UP000799441"/>
    </source>
</evidence>
<protein>
    <recommendedName>
        <fullName evidence="11">O-acyltransferase</fullName>
    </recommendedName>
</protein>
<reference evidence="15" key="1">
    <citation type="journal article" date="2020" name="Stud. Mycol.">
        <title>101 Dothideomycetes genomes: a test case for predicting lifestyles and emergence of pathogens.</title>
        <authorList>
            <person name="Haridas S."/>
            <person name="Albert R."/>
            <person name="Binder M."/>
            <person name="Bloem J."/>
            <person name="Labutti K."/>
            <person name="Salamov A."/>
            <person name="Andreopoulos B."/>
            <person name="Baker S."/>
            <person name="Barry K."/>
            <person name="Bills G."/>
            <person name="Bluhm B."/>
            <person name="Cannon C."/>
            <person name="Castanera R."/>
            <person name="Culley D."/>
            <person name="Daum C."/>
            <person name="Ezra D."/>
            <person name="Gonzalez J."/>
            <person name="Henrissat B."/>
            <person name="Kuo A."/>
            <person name="Liang C."/>
            <person name="Lipzen A."/>
            <person name="Lutzoni F."/>
            <person name="Magnuson J."/>
            <person name="Mondo S."/>
            <person name="Nolan M."/>
            <person name="Ohm R."/>
            <person name="Pangilinan J."/>
            <person name="Park H.-J."/>
            <person name="Ramirez L."/>
            <person name="Alfaro M."/>
            <person name="Sun H."/>
            <person name="Tritt A."/>
            <person name="Yoshinaga Y."/>
            <person name="Zwiers L.-H."/>
            <person name="Turgeon B."/>
            <person name="Goodwin S."/>
            <person name="Spatafora J."/>
            <person name="Crous P."/>
            <person name="Grigoriev I."/>
        </authorList>
    </citation>
    <scope>NUCLEOTIDE SEQUENCE</scope>
    <source>
        <strain evidence="15">CBS 116435</strain>
    </source>
</reference>
<comment type="caution">
    <text evidence="15">The sequence shown here is derived from an EMBL/GenBank/DDBJ whole genome shotgun (WGS) entry which is preliminary data.</text>
</comment>
<feature type="transmembrane region" description="Helical" evidence="14">
    <location>
        <begin position="210"/>
        <end position="231"/>
    </location>
</feature>
<evidence type="ECO:0000256" key="1">
    <source>
        <dbReference type="ARBA" id="ARBA00004477"/>
    </source>
</evidence>
<comment type="subcellular location">
    <subcellularLocation>
        <location evidence="1 11">Endoplasmic reticulum membrane</location>
        <topology evidence="1 11">Multi-pass membrane protein</topology>
    </subcellularLocation>
</comment>
<gene>
    <name evidence="15" type="ORF">K431DRAFT_284588</name>
</gene>
<feature type="region of interest" description="Disordered" evidence="13">
    <location>
        <begin position="14"/>
        <end position="53"/>
    </location>
</feature>
<sequence>MGLANDTAAATAAELVNGHVPNGKSPKGKTKKSKSMPAVSNVSKPTGKKASSSKYRHTFAVHSTSRTSCLSHDSEEAPSFVGFRNLMILVILASNLRLMIENLKKYGILVSLSGDSVSAKDAIYGTVLYLSVPCHLFVAYLVEVWAARYAKGAVASSKRSEANQNHGKTEQTRREFHHTWRLIAFLHGINATLGLAIATYVVYYEIFNPGIATVCELHAVIVWLKVCSYAFTNRDMRHALLNPDPEQAAMPAIYKSCPYPNNITLNNLCYFWWAPTLVYQPVYPRTDKIRWGFVVKRIAEALCLCIVIWFASAQYAVPLLHNSLNDISKLSLVNIFERMLKLSTISLVCWLAGFFALFQSFLNALAEVMRFGDREFYGDWWNSYNLRAYWTSWNKPVTNFMKRHVYAPLIGRGVPPTLAQIITFLFSGFLHEILVGVPTHNILGVAFAGMVLQLPLIHLTDPLIKVKSIDGKTVGNIVFWLSFCLFGQPLAALLYYFAWQAAYGVGSRPQYPDLFGLTKGG</sequence>
<keyword evidence="8 11" id="KW-0472">Membrane</keyword>
<evidence type="ECO:0000256" key="4">
    <source>
        <dbReference type="ARBA" id="ARBA00022679"/>
    </source>
</evidence>
<dbReference type="PANTHER" id="PTHR10408:SF7">
    <property type="entry name" value="DIACYLGLYCEROL O-ACYLTRANSFERASE 1"/>
    <property type="match status" value="1"/>
</dbReference>
<evidence type="ECO:0000256" key="12">
    <source>
        <dbReference type="PIRSR" id="PIRSR000439-1"/>
    </source>
</evidence>
<dbReference type="PIRSF" id="PIRSF000439">
    <property type="entry name" value="Oat_ACAT_DAG_ARE"/>
    <property type="match status" value="1"/>
</dbReference>
<comment type="function">
    <text evidence="10">Sterol O-acyltransferase that catalyzes the formation of stery esters.</text>
</comment>
<keyword evidence="6 11" id="KW-0256">Endoplasmic reticulum</keyword>
<organism evidence="15 16">
    <name type="scientific">Polychaeton citri CBS 116435</name>
    <dbReference type="NCBI Taxonomy" id="1314669"/>
    <lineage>
        <taxon>Eukaryota</taxon>
        <taxon>Fungi</taxon>
        <taxon>Dikarya</taxon>
        <taxon>Ascomycota</taxon>
        <taxon>Pezizomycotina</taxon>
        <taxon>Dothideomycetes</taxon>
        <taxon>Dothideomycetidae</taxon>
        <taxon>Capnodiales</taxon>
        <taxon>Capnodiaceae</taxon>
        <taxon>Polychaeton</taxon>
    </lineage>
</organism>
<evidence type="ECO:0000256" key="10">
    <source>
        <dbReference type="ARBA" id="ARBA00023568"/>
    </source>
</evidence>
<proteinExistence type="inferred from homology"/>
<feature type="transmembrane region" description="Helical" evidence="14">
    <location>
        <begin position="122"/>
        <end position="142"/>
    </location>
</feature>
<feature type="transmembrane region" description="Helical" evidence="14">
    <location>
        <begin position="81"/>
        <end position="100"/>
    </location>
</feature>
<evidence type="ECO:0000256" key="8">
    <source>
        <dbReference type="ARBA" id="ARBA00023136"/>
    </source>
</evidence>
<evidence type="ECO:0000256" key="7">
    <source>
        <dbReference type="ARBA" id="ARBA00022989"/>
    </source>
</evidence>
<keyword evidence="7 14" id="KW-1133">Transmembrane helix</keyword>
<evidence type="ECO:0000313" key="15">
    <source>
        <dbReference type="EMBL" id="KAF2721660.1"/>
    </source>
</evidence>
<dbReference type="GO" id="GO:0005789">
    <property type="term" value="C:endoplasmic reticulum membrane"/>
    <property type="evidence" value="ECO:0007669"/>
    <property type="project" value="UniProtKB-SubCell"/>
</dbReference>
<feature type="compositionally biased region" description="Polar residues" evidence="13">
    <location>
        <begin position="38"/>
        <end position="53"/>
    </location>
</feature>
<keyword evidence="5 14" id="KW-0812">Transmembrane</keyword>
<dbReference type="OrthoDB" id="10039049at2759"/>
<name>A0A9P4Q8Z1_9PEZI</name>
<dbReference type="Proteomes" id="UP000799441">
    <property type="component" value="Unassembled WGS sequence"/>
</dbReference>
<evidence type="ECO:0000256" key="6">
    <source>
        <dbReference type="ARBA" id="ARBA00022824"/>
    </source>
</evidence>
<accession>A0A9P4Q8Z1</accession>
<dbReference type="Pfam" id="PF03062">
    <property type="entry name" value="MBOAT"/>
    <property type="match status" value="1"/>
</dbReference>
<comment type="pathway">
    <text evidence="2">Lipid metabolism.</text>
</comment>
<evidence type="ECO:0000256" key="11">
    <source>
        <dbReference type="PIRNR" id="PIRNR000439"/>
    </source>
</evidence>
<evidence type="ECO:0000256" key="2">
    <source>
        <dbReference type="ARBA" id="ARBA00005189"/>
    </source>
</evidence>
<evidence type="ECO:0000256" key="5">
    <source>
        <dbReference type="ARBA" id="ARBA00022692"/>
    </source>
</evidence>
<dbReference type="EMBL" id="MU003788">
    <property type="protein sequence ID" value="KAF2721660.1"/>
    <property type="molecule type" value="Genomic_DNA"/>
</dbReference>
<feature type="transmembrane region" description="Helical" evidence="14">
    <location>
        <begin position="298"/>
        <end position="320"/>
    </location>
</feature>
<keyword evidence="9 11" id="KW-0012">Acyltransferase</keyword>
<evidence type="ECO:0000256" key="9">
    <source>
        <dbReference type="ARBA" id="ARBA00023315"/>
    </source>
</evidence>
<evidence type="ECO:0000256" key="13">
    <source>
        <dbReference type="SAM" id="MobiDB-lite"/>
    </source>
</evidence>
<comment type="similarity">
    <text evidence="3 11">Belongs to the membrane-bound acyltransferase family. Sterol o-acyltransferase subfamily.</text>
</comment>
<feature type="transmembrane region" description="Helical" evidence="14">
    <location>
        <begin position="409"/>
        <end position="430"/>
    </location>
</feature>
<keyword evidence="16" id="KW-1185">Reference proteome</keyword>
<feature type="active site" evidence="12">
    <location>
        <position position="431"/>
    </location>
</feature>
<keyword evidence="4 11" id="KW-0808">Transferase</keyword>
<feature type="transmembrane region" description="Helical" evidence="14">
    <location>
        <begin position="476"/>
        <end position="498"/>
    </location>
</feature>
<evidence type="ECO:0000256" key="14">
    <source>
        <dbReference type="SAM" id="Phobius"/>
    </source>
</evidence>
<dbReference type="AlphaFoldDB" id="A0A9P4Q8Z1"/>
<feature type="transmembrane region" description="Helical" evidence="14">
    <location>
        <begin position="340"/>
        <end position="366"/>
    </location>
</feature>
<dbReference type="PANTHER" id="PTHR10408">
    <property type="entry name" value="STEROL O-ACYLTRANSFERASE"/>
    <property type="match status" value="1"/>
</dbReference>